<evidence type="ECO:0000313" key="1">
    <source>
        <dbReference type="EMBL" id="EAY04076.1"/>
    </source>
</evidence>
<dbReference type="Proteomes" id="UP000001542">
    <property type="component" value="Unassembled WGS sequence"/>
</dbReference>
<dbReference type="VEuPathDB" id="TrichDB:TVAG_203800"/>
<dbReference type="SMR" id="A2ETF6"/>
<organism evidence="1 2">
    <name type="scientific">Trichomonas vaginalis (strain ATCC PRA-98 / G3)</name>
    <dbReference type="NCBI Taxonomy" id="412133"/>
    <lineage>
        <taxon>Eukaryota</taxon>
        <taxon>Metamonada</taxon>
        <taxon>Parabasalia</taxon>
        <taxon>Trichomonadida</taxon>
        <taxon>Trichomonadidae</taxon>
        <taxon>Trichomonas</taxon>
    </lineage>
</organism>
<proteinExistence type="predicted"/>
<dbReference type="AlphaFoldDB" id="A2ETF6"/>
<name>A2ETF6_TRIV3</name>
<evidence type="ECO:0000313" key="2">
    <source>
        <dbReference type="Proteomes" id="UP000001542"/>
    </source>
</evidence>
<keyword evidence="2" id="KW-1185">Reference proteome</keyword>
<gene>
    <name evidence="1" type="ORF">TVAG_203800</name>
</gene>
<protein>
    <submittedName>
        <fullName evidence="1">Periaxin-related protein</fullName>
    </submittedName>
</protein>
<dbReference type="KEGG" id="tva:4761925"/>
<dbReference type="InParanoid" id="A2ETF6"/>
<sequence>MLAALLFVRQVPRIPRYHRQIPQFSVGRPHKFVHDRYETFRRYPLPKPHRRHQRIPMRQPDENIFIPFIGEVPLPEIKLPPLPEIKLPPLPQIRLPEIKLPEIRLPWLQLLQ</sequence>
<accession>A2ETF6</accession>
<dbReference type="EMBL" id="DS113486">
    <property type="protein sequence ID" value="EAY04076.1"/>
    <property type="molecule type" value="Genomic_DNA"/>
</dbReference>
<dbReference type="VEuPathDB" id="TrichDB:TVAGG3_0763830"/>
<reference evidence="1" key="1">
    <citation type="submission" date="2006-10" db="EMBL/GenBank/DDBJ databases">
        <authorList>
            <person name="Amadeo P."/>
            <person name="Zhao Q."/>
            <person name="Wortman J."/>
            <person name="Fraser-Liggett C."/>
            <person name="Carlton J."/>
        </authorList>
    </citation>
    <scope>NUCLEOTIDE SEQUENCE</scope>
    <source>
        <strain evidence="1">G3</strain>
    </source>
</reference>
<dbReference type="RefSeq" id="XP_001316299.1">
    <property type="nucleotide sequence ID" value="XM_001316264.1"/>
</dbReference>
<reference evidence="1" key="2">
    <citation type="journal article" date="2007" name="Science">
        <title>Draft genome sequence of the sexually transmitted pathogen Trichomonas vaginalis.</title>
        <authorList>
            <person name="Carlton J.M."/>
            <person name="Hirt R.P."/>
            <person name="Silva J.C."/>
            <person name="Delcher A.L."/>
            <person name="Schatz M."/>
            <person name="Zhao Q."/>
            <person name="Wortman J.R."/>
            <person name="Bidwell S.L."/>
            <person name="Alsmark U.C.M."/>
            <person name="Besteiro S."/>
            <person name="Sicheritz-Ponten T."/>
            <person name="Noel C.J."/>
            <person name="Dacks J.B."/>
            <person name="Foster P.G."/>
            <person name="Simillion C."/>
            <person name="Van de Peer Y."/>
            <person name="Miranda-Saavedra D."/>
            <person name="Barton G.J."/>
            <person name="Westrop G.D."/>
            <person name="Mueller S."/>
            <person name="Dessi D."/>
            <person name="Fiori P.L."/>
            <person name="Ren Q."/>
            <person name="Paulsen I."/>
            <person name="Zhang H."/>
            <person name="Bastida-Corcuera F.D."/>
            <person name="Simoes-Barbosa A."/>
            <person name="Brown M.T."/>
            <person name="Hayes R.D."/>
            <person name="Mukherjee M."/>
            <person name="Okumura C.Y."/>
            <person name="Schneider R."/>
            <person name="Smith A.J."/>
            <person name="Vanacova S."/>
            <person name="Villalvazo M."/>
            <person name="Haas B.J."/>
            <person name="Pertea M."/>
            <person name="Feldblyum T.V."/>
            <person name="Utterback T.R."/>
            <person name="Shu C.L."/>
            <person name="Osoegawa K."/>
            <person name="de Jong P.J."/>
            <person name="Hrdy I."/>
            <person name="Horvathova L."/>
            <person name="Zubacova Z."/>
            <person name="Dolezal P."/>
            <person name="Malik S.B."/>
            <person name="Logsdon J.M. Jr."/>
            <person name="Henze K."/>
            <person name="Gupta A."/>
            <person name="Wang C.C."/>
            <person name="Dunne R.L."/>
            <person name="Upcroft J.A."/>
            <person name="Upcroft P."/>
            <person name="White O."/>
            <person name="Salzberg S.L."/>
            <person name="Tang P."/>
            <person name="Chiu C.-H."/>
            <person name="Lee Y.-S."/>
            <person name="Embley T.M."/>
            <person name="Coombs G.H."/>
            <person name="Mottram J.C."/>
            <person name="Tachezy J."/>
            <person name="Fraser-Liggett C.M."/>
            <person name="Johnson P.J."/>
        </authorList>
    </citation>
    <scope>NUCLEOTIDE SEQUENCE [LARGE SCALE GENOMIC DNA]</scope>
    <source>
        <strain evidence="1">G3</strain>
    </source>
</reference>